<dbReference type="Proteomes" id="UP001466331">
    <property type="component" value="Unassembled WGS sequence"/>
</dbReference>
<comment type="pathway">
    <text evidence="9">Cofactor biosynthesis; (R)-pantothenate biosynthesis; beta-alanine from L-aspartate: step 1/1.</text>
</comment>
<evidence type="ECO:0000256" key="3">
    <source>
        <dbReference type="ARBA" id="ARBA00022793"/>
    </source>
</evidence>
<comment type="similarity">
    <text evidence="9">Belongs to the PanD family.</text>
</comment>
<evidence type="ECO:0000256" key="2">
    <source>
        <dbReference type="ARBA" id="ARBA00022655"/>
    </source>
</evidence>
<feature type="active site" description="Proton donor" evidence="9">
    <location>
        <position position="58"/>
    </location>
</feature>
<dbReference type="GO" id="GO:0004068">
    <property type="term" value="F:aspartate 1-decarboxylase activity"/>
    <property type="evidence" value="ECO:0007669"/>
    <property type="project" value="UniProtKB-EC"/>
</dbReference>
<comment type="catalytic activity">
    <reaction evidence="9">
        <text>L-aspartate + H(+) = beta-alanine + CO2</text>
        <dbReference type="Rhea" id="RHEA:19497"/>
        <dbReference type="ChEBI" id="CHEBI:15378"/>
        <dbReference type="ChEBI" id="CHEBI:16526"/>
        <dbReference type="ChEBI" id="CHEBI:29991"/>
        <dbReference type="ChEBI" id="CHEBI:57966"/>
        <dbReference type="EC" id="4.1.1.11"/>
    </reaction>
</comment>
<organism evidence="10 11">
    <name type="scientific">Rarispira pelagica</name>
    <dbReference type="NCBI Taxonomy" id="3141764"/>
    <lineage>
        <taxon>Bacteria</taxon>
        <taxon>Pseudomonadati</taxon>
        <taxon>Spirochaetota</taxon>
        <taxon>Spirochaetia</taxon>
        <taxon>Winmispirales</taxon>
        <taxon>Winmispiraceae</taxon>
        <taxon>Rarispira</taxon>
    </lineage>
</organism>
<protein>
    <recommendedName>
        <fullName evidence="9">Aspartate 1-decarboxylase</fullName>
        <ecNumber evidence="9">4.1.1.11</ecNumber>
    </recommendedName>
    <alternativeName>
        <fullName evidence="9">Aspartate alpha-decarboxylase</fullName>
    </alternativeName>
    <component>
        <recommendedName>
            <fullName evidence="9">Aspartate 1-decarboxylase beta chain</fullName>
        </recommendedName>
    </component>
    <component>
        <recommendedName>
            <fullName evidence="9">Aspartate 1-decarboxylase alpha chain</fullName>
        </recommendedName>
    </component>
</protein>
<comment type="subunit">
    <text evidence="9">Heterooctamer of four alpha and four beta subunits.</text>
</comment>
<keyword evidence="8 9" id="KW-0670">Pyruvate</keyword>
<evidence type="ECO:0000313" key="10">
    <source>
        <dbReference type="EMBL" id="MEM5947548.1"/>
    </source>
</evidence>
<keyword evidence="1 9" id="KW-0963">Cytoplasm</keyword>
<evidence type="ECO:0000256" key="7">
    <source>
        <dbReference type="ARBA" id="ARBA00023270"/>
    </source>
</evidence>
<feature type="modified residue" description="Pyruvic acid (Ser)" evidence="9">
    <location>
        <position position="25"/>
    </location>
</feature>
<evidence type="ECO:0000256" key="9">
    <source>
        <dbReference type="HAMAP-Rule" id="MF_00446"/>
    </source>
</evidence>
<dbReference type="EMBL" id="JBCHKQ010000001">
    <property type="protein sequence ID" value="MEM5947548.1"/>
    <property type="molecule type" value="Genomic_DNA"/>
</dbReference>
<evidence type="ECO:0000313" key="11">
    <source>
        <dbReference type="Proteomes" id="UP001466331"/>
    </source>
</evidence>
<dbReference type="HAMAP" id="MF_00446">
    <property type="entry name" value="PanD"/>
    <property type="match status" value="1"/>
</dbReference>
<evidence type="ECO:0000256" key="1">
    <source>
        <dbReference type="ARBA" id="ARBA00022490"/>
    </source>
</evidence>
<dbReference type="RefSeq" id="WP_420068996.1">
    <property type="nucleotide sequence ID" value="NZ_JBCHKQ010000001.1"/>
</dbReference>
<dbReference type="EC" id="4.1.1.11" evidence="9"/>
<keyword evidence="3 9" id="KW-0210">Decarboxylase</keyword>
<sequence length="118" mass="13258">MRIEVLKSKIHKATVTETRIDYHGSISIDPELYRKAGFFPHEKVDVFNINNGARFTTYIIDGKKGEICINGAAARLAEPGDRVIIVSYASISPEEAENWHPTVALMDDKNNIEEIIKT</sequence>
<evidence type="ECO:0000256" key="4">
    <source>
        <dbReference type="ARBA" id="ARBA00022813"/>
    </source>
</evidence>
<comment type="function">
    <text evidence="9">Catalyzes the pyruvoyl-dependent decarboxylation of aspartate to produce beta-alanine.</text>
</comment>
<gene>
    <name evidence="9 10" type="primary">panD</name>
    <name evidence="10" type="ORF">WKV44_03220</name>
</gene>
<feature type="chain" id="PRO_5044944018" description="Aspartate 1-decarboxylase beta chain" evidence="9">
    <location>
        <begin position="1"/>
        <end position="24"/>
    </location>
</feature>
<reference evidence="10 11" key="1">
    <citation type="submission" date="2024-03" db="EMBL/GenBank/DDBJ databases">
        <title>Ignisphaera cupida sp. nov., a hyperthermophilic hydrolytic archaeon from a hot spring of Kamchatka, and proposal of Ignisphaeraceae fam. nov.</title>
        <authorList>
            <person name="Podosokorskaya O.A."/>
            <person name="Elcheninov A.G."/>
            <person name="Maltseva A.I."/>
            <person name="Zayulina K.S."/>
            <person name="Novikov A."/>
            <person name="Merkel A.Y."/>
        </authorList>
    </citation>
    <scope>NUCLEOTIDE SEQUENCE [LARGE SCALE GENOMIC DNA]</scope>
    <source>
        <strain evidence="10 11">38H-sp</strain>
    </source>
</reference>
<dbReference type="Gene3D" id="2.40.40.20">
    <property type="match status" value="1"/>
</dbReference>
<name>A0ABU9UA48_9SPIR</name>
<evidence type="ECO:0000256" key="6">
    <source>
        <dbReference type="ARBA" id="ARBA00023239"/>
    </source>
</evidence>
<comment type="subcellular location">
    <subcellularLocation>
        <location evidence="9">Cytoplasm</location>
    </subcellularLocation>
</comment>
<feature type="active site" description="Schiff-base intermediate with substrate; via pyruvic acid" evidence="9">
    <location>
        <position position="25"/>
    </location>
</feature>
<dbReference type="PANTHER" id="PTHR21012:SF0">
    <property type="entry name" value="ASPARTATE 1-DECARBOXYLASE"/>
    <property type="match status" value="1"/>
</dbReference>
<comment type="caution">
    <text evidence="10">The sequence shown here is derived from an EMBL/GenBank/DDBJ whole genome shotgun (WGS) entry which is preliminary data.</text>
</comment>
<proteinExistence type="inferred from homology"/>
<dbReference type="Pfam" id="PF02261">
    <property type="entry name" value="Asp_decarbox"/>
    <property type="match status" value="1"/>
</dbReference>
<keyword evidence="5 9" id="KW-0865">Zymogen</keyword>
<keyword evidence="4 9" id="KW-0068">Autocatalytic cleavage</keyword>
<accession>A0ABU9UA48</accession>
<dbReference type="PANTHER" id="PTHR21012">
    <property type="entry name" value="ASPARTATE 1-DECARBOXYLASE"/>
    <property type="match status" value="1"/>
</dbReference>
<dbReference type="InterPro" id="IPR009010">
    <property type="entry name" value="Asp_de-COase-like_dom_sf"/>
</dbReference>
<feature type="binding site" evidence="9">
    <location>
        <position position="57"/>
    </location>
    <ligand>
        <name>substrate</name>
    </ligand>
</feature>
<comment type="cofactor">
    <cofactor evidence="9">
        <name>pyruvate</name>
        <dbReference type="ChEBI" id="CHEBI:15361"/>
    </cofactor>
    <text evidence="9">Binds 1 pyruvoyl group covalently per subunit.</text>
</comment>
<keyword evidence="7 9" id="KW-0704">Schiff base</keyword>
<comment type="PTM">
    <text evidence="9">Is synthesized initially as an inactive proenzyme, which is activated by self-cleavage at a specific serine bond to produce a beta-subunit with a hydroxyl group at its C-terminus and an alpha-subunit with a pyruvoyl group at its N-terminus.</text>
</comment>
<dbReference type="SUPFAM" id="SSF50692">
    <property type="entry name" value="ADC-like"/>
    <property type="match status" value="1"/>
</dbReference>
<feature type="binding site" evidence="9">
    <location>
        <begin position="71"/>
        <end position="73"/>
    </location>
    <ligand>
        <name>substrate</name>
    </ligand>
</feature>
<keyword evidence="2 9" id="KW-0566">Pantothenate biosynthesis</keyword>
<dbReference type="InterPro" id="IPR003190">
    <property type="entry name" value="Asp_decarbox"/>
</dbReference>
<dbReference type="NCBIfam" id="TIGR00223">
    <property type="entry name" value="panD"/>
    <property type="match status" value="1"/>
</dbReference>
<dbReference type="CDD" id="cd06919">
    <property type="entry name" value="Asp_decarbox"/>
    <property type="match status" value="1"/>
</dbReference>
<evidence type="ECO:0000256" key="5">
    <source>
        <dbReference type="ARBA" id="ARBA00023145"/>
    </source>
</evidence>
<evidence type="ECO:0000256" key="8">
    <source>
        <dbReference type="ARBA" id="ARBA00023317"/>
    </source>
</evidence>
<keyword evidence="11" id="KW-1185">Reference proteome</keyword>
<feature type="chain" id="PRO_5044944017" description="Aspartate 1-decarboxylase alpha chain" evidence="9">
    <location>
        <begin position="25"/>
        <end position="118"/>
    </location>
</feature>
<dbReference type="PIRSF" id="PIRSF006246">
    <property type="entry name" value="Asp_decarbox"/>
    <property type="match status" value="1"/>
</dbReference>
<keyword evidence="6 9" id="KW-0456">Lyase</keyword>